<feature type="region of interest" description="Disordered" evidence="1">
    <location>
        <begin position="66"/>
        <end position="188"/>
    </location>
</feature>
<dbReference type="EMBL" id="JAUEPU010000030">
    <property type="protein sequence ID" value="KAK0492388.1"/>
    <property type="molecule type" value="Genomic_DNA"/>
</dbReference>
<dbReference type="Proteomes" id="UP001175228">
    <property type="component" value="Unassembled WGS sequence"/>
</dbReference>
<organism evidence="2 3">
    <name type="scientific">Armillaria luteobubalina</name>
    <dbReference type="NCBI Taxonomy" id="153913"/>
    <lineage>
        <taxon>Eukaryota</taxon>
        <taxon>Fungi</taxon>
        <taxon>Dikarya</taxon>
        <taxon>Basidiomycota</taxon>
        <taxon>Agaricomycotina</taxon>
        <taxon>Agaricomycetes</taxon>
        <taxon>Agaricomycetidae</taxon>
        <taxon>Agaricales</taxon>
        <taxon>Marasmiineae</taxon>
        <taxon>Physalacriaceae</taxon>
        <taxon>Armillaria</taxon>
    </lineage>
</organism>
<protein>
    <submittedName>
        <fullName evidence="2">Uncharacterized protein</fullName>
    </submittedName>
</protein>
<proteinExistence type="predicted"/>
<accession>A0AA39UL27</accession>
<reference evidence="2" key="1">
    <citation type="submission" date="2023-06" db="EMBL/GenBank/DDBJ databases">
        <authorList>
            <consortium name="Lawrence Berkeley National Laboratory"/>
            <person name="Ahrendt S."/>
            <person name="Sahu N."/>
            <person name="Indic B."/>
            <person name="Wong-Bajracharya J."/>
            <person name="Merenyi Z."/>
            <person name="Ke H.-M."/>
            <person name="Monk M."/>
            <person name="Kocsube S."/>
            <person name="Drula E."/>
            <person name="Lipzen A."/>
            <person name="Balint B."/>
            <person name="Henrissat B."/>
            <person name="Andreopoulos B."/>
            <person name="Martin F.M."/>
            <person name="Harder C.B."/>
            <person name="Rigling D."/>
            <person name="Ford K.L."/>
            <person name="Foster G.D."/>
            <person name="Pangilinan J."/>
            <person name="Papanicolaou A."/>
            <person name="Barry K."/>
            <person name="LaButti K."/>
            <person name="Viragh M."/>
            <person name="Koriabine M."/>
            <person name="Yan M."/>
            <person name="Riley R."/>
            <person name="Champramary S."/>
            <person name="Plett K.L."/>
            <person name="Tsai I.J."/>
            <person name="Slot J."/>
            <person name="Sipos G."/>
            <person name="Plett J."/>
            <person name="Nagy L.G."/>
            <person name="Grigoriev I.V."/>
        </authorList>
    </citation>
    <scope>NUCLEOTIDE SEQUENCE</scope>
    <source>
        <strain evidence="2">HWK02</strain>
    </source>
</reference>
<feature type="compositionally biased region" description="Polar residues" evidence="1">
    <location>
        <begin position="66"/>
        <end position="81"/>
    </location>
</feature>
<sequence>MAVYLAFHVLTLLGPPKAYIYIPHPSVPIATHSLSKRRLMSFNYYHNRRPQPWDAFVLGPNGHRTTSASIQSHRNTAQPTSHAPGAPHQEYRTTTVYPAFPPHAPVRTLANGGYAGGSQVSQRRASSRTAPSAAVVPYNPARNRANSNAPPRNDTPNHPGRNYSSAVVPNTRRPSAASNGQNSIPFHRMGTDPVHIRADAANFHFHYHHR</sequence>
<dbReference type="AlphaFoldDB" id="A0AA39UL27"/>
<keyword evidence="3" id="KW-1185">Reference proteome</keyword>
<feature type="compositionally biased region" description="Polar residues" evidence="1">
    <location>
        <begin position="162"/>
        <end position="184"/>
    </location>
</feature>
<gene>
    <name evidence="2" type="ORF">EDD18DRAFT_1358053</name>
</gene>
<evidence type="ECO:0000313" key="3">
    <source>
        <dbReference type="Proteomes" id="UP001175228"/>
    </source>
</evidence>
<evidence type="ECO:0000313" key="2">
    <source>
        <dbReference type="EMBL" id="KAK0492388.1"/>
    </source>
</evidence>
<name>A0AA39UL27_9AGAR</name>
<comment type="caution">
    <text evidence="2">The sequence shown here is derived from an EMBL/GenBank/DDBJ whole genome shotgun (WGS) entry which is preliminary data.</text>
</comment>
<evidence type="ECO:0000256" key="1">
    <source>
        <dbReference type="SAM" id="MobiDB-lite"/>
    </source>
</evidence>
<feature type="compositionally biased region" description="Low complexity" evidence="1">
    <location>
        <begin position="121"/>
        <end position="152"/>
    </location>
</feature>